<dbReference type="Proteomes" id="UP001222325">
    <property type="component" value="Unassembled WGS sequence"/>
</dbReference>
<sequence length="163" mass="18149">MIRRLPAACPRFIQFIQFIHRSSPSHPECISAPHLDRGRPSRPGPCHVWGGGGGCGPLSEACLRVSTGGAPGHEPRDAGGRREGGGRREEARPLNVQQWERTRSDPYRTIERRNAGKENLSDPESLSDFERKGKTERKDGRKHRGRRRAHHTSPHPPPSHASV</sequence>
<protein>
    <submittedName>
        <fullName evidence="2">Uncharacterized protein</fullName>
    </submittedName>
</protein>
<evidence type="ECO:0000313" key="2">
    <source>
        <dbReference type="EMBL" id="KAJ7102551.1"/>
    </source>
</evidence>
<keyword evidence="3" id="KW-1185">Reference proteome</keyword>
<reference evidence="2" key="1">
    <citation type="submission" date="2023-03" db="EMBL/GenBank/DDBJ databases">
        <title>Massive genome expansion in bonnet fungi (Mycena s.s.) driven by repeated elements and novel gene families across ecological guilds.</title>
        <authorList>
            <consortium name="Lawrence Berkeley National Laboratory"/>
            <person name="Harder C.B."/>
            <person name="Miyauchi S."/>
            <person name="Viragh M."/>
            <person name="Kuo A."/>
            <person name="Thoen E."/>
            <person name="Andreopoulos B."/>
            <person name="Lu D."/>
            <person name="Skrede I."/>
            <person name="Drula E."/>
            <person name="Henrissat B."/>
            <person name="Morin E."/>
            <person name="Kohler A."/>
            <person name="Barry K."/>
            <person name="LaButti K."/>
            <person name="Morin E."/>
            <person name="Salamov A."/>
            <person name="Lipzen A."/>
            <person name="Mereny Z."/>
            <person name="Hegedus B."/>
            <person name="Baldrian P."/>
            <person name="Stursova M."/>
            <person name="Weitz H."/>
            <person name="Taylor A."/>
            <person name="Grigoriev I.V."/>
            <person name="Nagy L.G."/>
            <person name="Martin F."/>
            <person name="Kauserud H."/>
        </authorList>
    </citation>
    <scope>NUCLEOTIDE SEQUENCE</scope>
    <source>
        <strain evidence="2">CBHHK173m</strain>
    </source>
</reference>
<dbReference type="AlphaFoldDB" id="A0AAD6UGN6"/>
<gene>
    <name evidence="2" type="ORF">B0H15DRAFT_337719</name>
</gene>
<feature type="compositionally biased region" description="Basic and acidic residues" evidence="1">
    <location>
        <begin position="100"/>
        <end position="120"/>
    </location>
</feature>
<feature type="compositionally biased region" description="Basic and acidic residues" evidence="1">
    <location>
        <begin position="73"/>
        <end position="92"/>
    </location>
</feature>
<comment type="caution">
    <text evidence="2">The sequence shown here is derived from an EMBL/GenBank/DDBJ whole genome shotgun (WGS) entry which is preliminary data.</text>
</comment>
<evidence type="ECO:0000313" key="3">
    <source>
        <dbReference type="Proteomes" id="UP001222325"/>
    </source>
</evidence>
<dbReference type="EMBL" id="JARJCN010000003">
    <property type="protein sequence ID" value="KAJ7102551.1"/>
    <property type="molecule type" value="Genomic_DNA"/>
</dbReference>
<feature type="compositionally biased region" description="Basic residues" evidence="1">
    <location>
        <begin position="140"/>
        <end position="153"/>
    </location>
</feature>
<feature type="compositionally biased region" description="Pro residues" evidence="1">
    <location>
        <begin position="154"/>
        <end position="163"/>
    </location>
</feature>
<feature type="region of interest" description="Disordered" evidence="1">
    <location>
        <begin position="64"/>
        <end position="163"/>
    </location>
</feature>
<accession>A0AAD6UGN6</accession>
<organism evidence="2 3">
    <name type="scientific">Mycena belliarum</name>
    <dbReference type="NCBI Taxonomy" id="1033014"/>
    <lineage>
        <taxon>Eukaryota</taxon>
        <taxon>Fungi</taxon>
        <taxon>Dikarya</taxon>
        <taxon>Basidiomycota</taxon>
        <taxon>Agaricomycotina</taxon>
        <taxon>Agaricomycetes</taxon>
        <taxon>Agaricomycetidae</taxon>
        <taxon>Agaricales</taxon>
        <taxon>Marasmiineae</taxon>
        <taxon>Mycenaceae</taxon>
        <taxon>Mycena</taxon>
    </lineage>
</organism>
<proteinExistence type="predicted"/>
<feature type="compositionally biased region" description="Basic and acidic residues" evidence="1">
    <location>
        <begin position="128"/>
        <end position="139"/>
    </location>
</feature>
<evidence type="ECO:0000256" key="1">
    <source>
        <dbReference type="SAM" id="MobiDB-lite"/>
    </source>
</evidence>
<name>A0AAD6UGN6_9AGAR</name>